<feature type="region of interest" description="Disordered" evidence="5">
    <location>
        <begin position="398"/>
        <end position="464"/>
    </location>
</feature>
<keyword evidence="4 6" id="KW-0472">Membrane</keyword>
<dbReference type="STRING" id="93625.A0A409XC12"/>
<name>A0A409XC12_PSICY</name>
<gene>
    <name evidence="7" type="ORF">CVT25_012440</name>
</gene>
<feature type="transmembrane region" description="Helical" evidence="6">
    <location>
        <begin position="851"/>
        <end position="873"/>
    </location>
</feature>
<feature type="compositionally biased region" description="Polar residues" evidence="5">
    <location>
        <begin position="1561"/>
        <end position="1572"/>
    </location>
</feature>
<dbReference type="GO" id="GO:0071944">
    <property type="term" value="C:cell periphery"/>
    <property type="evidence" value="ECO:0007669"/>
    <property type="project" value="UniProtKB-ARBA"/>
</dbReference>
<accession>A0A409XC12</accession>
<keyword evidence="8" id="KW-1185">Reference proteome</keyword>
<dbReference type="OrthoDB" id="3013353at2759"/>
<comment type="caution">
    <text evidence="7">The sequence shown here is derived from an EMBL/GenBank/DDBJ whole genome shotgun (WGS) entry which is preliminary data.</text>
</comment>
<feature type="transmembrane region" description="Helical" evidence="6">
    <location>
        <begin position="1376"/>
        <end position="1397"/>
    </location>
</feature>
<evidence type="ECO:0000256" key="5">
    <source>
        <dbReference type="SAM" id="MobiDB-lite"/>
    </source>
</evidence>
<feature type="region of interest" description="Disordered" evidence="5">
    <location>
        <begin position="822"/>
        <end position="846"/>
    </location>
</feature>
<feature type="compositionally biased region" description="Polar residues" evidence="5">
    <location>
        <begin position="837"/>
        <end position="846"/>
    </location>
</feature>
<evidence type="ECO:0000256" key="3">
    <source>
        <dbReference type="ARBA" id="ARBA00022989"/>
    </source>
</evidence>
<feature type="compositionally biased region" description="Low complexity" evidence="5">
    <location>
        <begin position="822"/>
        <end position="836"/>
    </location>
</feature>
<feature type="compositionally biased region" description="Low complexity" evidence="5">
    <location>
        <begin position="1486"/>
        <end position="1504"/>
    </location>
</feature>
<feature type="compositionally biased region" description="Basic and acidic residues" evidence="5">
    <location>
        <begin position="420"/>
        <end position="447"/>
    </location>
</feature>
<dbReference type="InterPro" id="IPR051694">
    <property type="entry name" value="Immunoregulatory_rcpt-like"/>
</dbReference>
<dbReference type="Proteomes" id="UP000283269">
    <property type="component" value="Unassembled WGS sequence"/>
</dbReference>
<feature type="transmembrane region" description="Helical" evidence="6">
    <location>
        <begin position="321"/>
        <end position="342"/>
    </location>
</feature>
<evidence type="ECO:0000313" key="8">
    <source>
        <dbReference type="Proteomes" id="UP000283269"/>
    </source>
</evidence>
<feature type="compositionally biased region" description="Polar residues" evidence="5">
    <location>
        <begin position="1450"/>
        <end position="1481"/>
    </location>
</feature>
<dbReference type="InParanoid" id="A0A409XC12"/>
<evidence type="ECO:0000313" key="7">
    <source>
        <dbReference type="EMBL" id="PPQ88329.1"/>
    </source>
</evidence>
<keyword evidence="2 6" id="KW-0812">Transmembrane</keyword>
<feature type="compositionally biased region" description="Polar residues" evidence="5">
    <location>
        <begin position="1518"/>
        <end position="1531"/>
    </location>
</feature>
<feature type="compositionally biased region" description="Low complexity" evidence="5">
    <location>
        <begin position="1017"/>
        <end position="1045"/>
    </location>
</feature>
<sequence length="1603" mass="172754">MSAAVTRYVAVDDTDAGIQYVGSSWRQDTGSYDTAGNFGPPYKRTLHGTDVDASFSYTFSDLHVGTGVNVTGFNNFRNDSGVLDPSWECLVDDISIQLGVKFQYPEHNWLFCSASQLPDGPHNLTVKAMVKREQTFWFDEIIYTPSPTDTLDEKDVIIDNVDPVFDFGTGWQSFSAISNMTQTPNSTITFNFMGSSLAWYGFIPGDYPTAATSGTYSIDDQTPVNFVLNGLPPGDITAAYNQKLFETIQYPIGNHKIVVTYLGGPKVTPLVLDYLIINNRTSTLPAAIPTTPLSPTSSPSTTVVADSISHPNRATNKIGPAVGGTLGGMVLILIAMLAAFYFRRWDRMHPNKMPPEDLPKEYIVSPFYYDREAATTIAQPRRPPPPPVETTRNKIRHLSGGADEDPFAQQQESGPSSANDPRHAMMDQATTDRKQRLAREAETREAALRLTSSSASASDPRQTMMAQATIDRKRRLVREAEARAAALRPLSSSATPSHNAGFNSVPLIRHEDSGIRLPPPADGGAVEIPPISYLTLSLLSLLQPVKMAARLIVVDDTDSSIQYTGSGWFQDQGSQDNAGNFGPAYRSTLHGTKTSASLSFSFNGTKVSVYGSNNLRNDSGVLDPTWECFVDHISIGKTAPFQFAENNWLFCNQDQLIDGPHVITVNATVAKGQTFWFDQIQYVPSSSVSLDNAAVLVDSLDSALQYGDGWASLGGTANVSHVPNSIFTFSFTGVSLSWYSFIPTEFPHAAALGSYTIDGQNPVNFSLKGLPAASTTTIYNQKFFETSQYPAGPHKIVVTYLGNSSTTPLTLDYLVVQNGTSTSTSTSTTSSSTSGTANDSRGSSHSSNTGAIAGGVVGGLVLIAFAILAIIYFRRWDRKQRARPIYDHHGDEGNIVEPFHLAPSLPPGPVSYSQYTPVPTRAGNTTQHGSMPSQTTTDLNSIIPPSSASGGNPPPTTGSSRELPSPSTRPSNAYLPATVNELRGADYNQYIPPLPQPQQQQQQQQSMFEKARREAEATAAALRPQRSPQQATSPQSASSASGSSRLIVHEDSGLRLPRPQTMSVPRWVAVDDTDSGIKYTGSGWFQDQGSQNNAGNFGASYRSTLHGTQTNASLTFNFSGELSSVACLGEAEWYAGTQVKVLGFNNLRNDSGVYDPSWECFVDNISIGQTPPSTAVDNYWVLCEYHQLVDGPHVITVNATVMKAQTFWFDQIQYLPSSSVSIDNAAIIVDNADPAMEFGDGWGDLGNFCNTTNAPSATLTFPFNGVSLSWYSFIPVSPHPPTTGSYSVDGQPSVNFLLKGVPANSNVVEYNQKIFETSEYDPGPHTLVVTFLGNSSTTPLTLDYLIVQNGTSASTSGSSDGPTGLSPSHSKHTGPIVGGVIGSVVLIGLAITGFFYFRRWERKQKQKHSGEKESQFGVNDDTTIEPFHLAPGGQSDTSTNFYANHRPQGSIGTFTTGLHGSRPSQTTAELKSVIPPSSVSRSGYLAPASSSANSSQENRSPSSAGHLPIARSEPMHPSNDTPYTAPAQQPTVFDKERQEAEATAAALRPQRLPNEPATAPEPQSTNPGSGSSRMIVHEDSGLRLPRPQSEDSVVEVPPMYTAG</sequence>
<evidence type="ECO:0000256" key="1">
    <source>
        <dbReference type="ARBA" id="ARBA00004167"/>
    </source>
</evidence>
<dbReference type="GO" id="GO:0016020">
    <property type="term" value="C:membrane"/>
    <property type="evidence" value="ECO:0007669"/>
    <property type="project" value="UniProtKB-SubCell"/>
</dbReference>
<dbReference type="Gene3D" id="2.60.120.260">
    <property type="entry name" value="Galactose-binding domain-like"/>
    <property type="match status" value="3"/>
</dbReference>
<protein>
    <submittedName>
        <fullName evidence="7">Uncharacterized protein</fullName>
    </submittedName>
</protein>
<feature type="region of interest" description="Disordered" evidence="5">
    <location>
        <begin position="987"/>
        <end position="1045"/>
    </location>
</feature>
<dbReference type="PANTHER" id="PTHR15549:SF26">
    <property type="entry name" value="AXIAL BUDDING PATTERN PROTEIN 2-RELATED"/>
    <property type="match status" value="1"/>
</dbReference>
<evidence type="ECO:0000256" key="2">
    <source>
        <dbReference type="ARBA" id="ARBA00022692"/>
    </source>
</evidence>
<feature type="region of interest" description="Disordered" evidence="5">
    <location>
        <begin position="907"/>
        <end position="974"/>
    </location>
</feature>
<organism evidence="7 8">
    <name type="scientific">Psilocybe cyanescens</name>
    <dbReference type="NCBI Taxonomy" id="93625"/>
    <lineage>
        <taxon>Eukaryota</taxon>
        <taxon>Fungi</taxon>
        <taxon>Dikarya</taxon>
        <taxon>Basidiomycota</taxon>
        <taxon>Agaricomycotina</taxon>
        <taxon>Agaricomycetes</taxon>
        <taxon>Agaricomycetidae</taxon>
        <taxon>Agaricales</taxon>
        <taxon>Agaricineae</taxon>
        <taxon>Strophariaceae</taxon>
        <taxon>Psilocybe</taxon>
    </lineage>
</organism>
<feature type="compositionally biased region" description="Polar residues" evidence="5">
    <location>
        <begin position="911"/>
        <end position="939"/>
    </location>
</feature>
<evidence type="ECO:0000256" key="4">
    <source>
        <dbReference type="ARBA" id="ARBA00023136"/>
    </source>
</evidence>
<feature type="compositionally biased region" description="Low complexity" evidence="5">
    <location>
        <begin position="940"/>
        <end position="951"/>
    </location>
</feature>
<dbReference type="EMBL" id="NHYD01002099">
    <property type="protein sequence ID" value="PPQ88329.1"/>
    <property type="molecule type" value="Genomic_DNA"/>
</dbReference>
<dbReference type="CDD" id="cd12087">
    <property type="entry name" value="TM_EGFR-like"/>
    <property type="match status" value="1"/>
</dbReference>
<feature type="region of interest" description="Disordered" evidence="5">
    <location>
        <begin position="1425"/>
        <end position="1603"/>
    </location>
</feature>
<dbReference type="PANTHER" id="PTHR15549">
    <property type="entry name" value="PAIRED IMMUNOGLOBULIN-LIKE TYPE 2 RECEPTOR"/>
    <property type="match status" value="1"/>
</dbReference>
<reference evidence="7 8" key="1">
    <citation type="journal article" date="2018" name="Evol. Lett.">
        <title>Horizontal gene cluster transfer increased hallucinogenic mushroom diversity.</title>
        <authorList>
            <person name="Reynolds H.T."/>
            <person name="Vijayakumar V."/>
            <person name="Gluck-Thaler E."/>
            <person name="Korotkin H.B."/>
            <person name="Matheny P.B."/>
            <person name="Slot J.C."/>
        </authorList>
    </citation>
    <scope>NUCLEOTIDE SEQUENCE [LARGE SCALE GENOMIC DNA]</scope>
    <source>
        <strain evidence="7 8">2631</strain>
    </source>
</reference>
<feature type="compositionally biased region" description="Low complexity" evidence="5">
    <location>
        <begin position="448"/>
        <end position="458"/>
    </location>
</feature>
<comment type="subcellular location">
    <subcellularLocation>
        <location evidence="1">Membrane</location>
        <topology evidence="1">Single-pass membrane protein</topology>
    </subcellularLocation>
</comment>
<keyword evidence="3 6" id="KW-1133">Transmembrane helix</keyword>
<proteinExistence type="predicted"/>
<feature type="compositionally biased region" description="Polar residues" evidence="5">
    <location>
        <begin position="408"/>
        <end position="419"/>
    </location>
</feature>
<evidence type="ECO:0000256" key="6">
    <source>
        <dbReference type="SAM" id="Phobius"/>
    </source>
</evidence>